<evidence type="ECO:0000256" key="1">
    <source>
        <dbReference type="SAM" id="SignalP"/>
    </source>
</evidence>
<protein>
    <recommendedName>
        <fullName evidence="4">NTR domain-containing protein</fullName>
    </recommendedName>
</protein>
<dbReference type="Proteomes" id="UP000252519">
    <property type="component" value="Unassembled WGS sequence"/>
</dbReference>
<comment type="caution">
    <text evidence="2">The sequence shown here is derived from an EMBL/GenBank/DDBJ whole genome shotgun (WGS) entry which is preliminary data.</text>
</comment>
<keyword evidence="3" id="KW-1185">Reference proteome</keyword>
<organism evidence="2 3">
    <name type="scientific">Ancylostoma caninum</name>
    <name type="common">Dog hookworm</name>
    <dbReference type="NCBI Taxonomy" id="29170"/>
    <lineage>
        <taxon>Eukaryota</taxon>
        <taxon>Metazoa</taxon>
        <taxon>Ecdysozoa</taxon>
        <taxon>Nematoda</taxon>
        <taxon>Chromadorea</taxon>
        <taxon>Rhabditida</taxon>
        <taxon>Rhabditina</taxon>
        <taxon>Rhabditomorpha</taxon>
        <taxon>Strongyloidea</taxon>
        <taxon>Ancylostomatidae</taxon>
        <taxon>Ancylostomatinae</taxon>
        <taxon>Ancylostoma</taxon>
    </lineage>
</organism>
<sequence length="123" mass="14018">MEVSMWYLIAFLACLDVVHTNTRCPCPDPEMDPSKLGFAIFATVDAEIKDNTYGSKAYSIRRIRVIEPEDGKSFNHKVYTSLELQPNRRYYLEGIFDGGDEHKPLVKGCELPEIEVEEANSSR</sequence>
<dbReference type="EMBL" id="JOJR01000132">
    <property type="protein sequence ID" value="RCN44332.1"/>
    <property type="molecule type" value="Genomic_DNA"/>
</dbReference>
<proteinExistence type="predicted"/>
<feature type="chain" id="PRO_5016810661" description="NTR domain-containing protein" evidence="1">
    <location>
        <begin position="21"/>
        <end position="123"/>
    </location>
</feature>
<keyword evidence="1" id="KW-0732">Signal</keyword>
<feature type="signal peptide" evidence="1">
    <location>
        <begin position="1"/>
        <end position="20"/>
    </location>
</feature>
<evidence type="ECO:0008006" key="4">
    <source>
        <dbReference type="Google" id="ProtNLM"/>
    </source>
</evidence>
<accession>A0A368GIZ0</accession>
<dbReference type="AlphaFoldDB" id="A0A368GIZ0"/>
<evidence type="ECO:0000313" key="2">
    <source>
        <dbReference type="EMBL" id="RCN44332.1"/>
    </source>
</evidence>
<evidence type="ECO:0000313" key="3">
    <source>
        <dbReference type="Proteomes" id="UP000252519"/>
    </source>
</evidence>
<name>A0A368GIZ0_ANCCA</name>
<gene>
    <name evidence="2" type="ORF">ANCCAN_09676</name>
</gene>
<reference evidence="2 3" key="1">
    <citation type="submission" date="2014-10" db="EMBL/GenBank/DDBJ databases">
        <title>Draft genome of the hookworm Ancylostoma caninum.</title>
        <authorList>
            <person name="Mitreva M."/>
        </authorList>
    </citation>
    <scope>NUCLEOTIDE SEQUENCE [LARGE SCALE GENOMIC DNA]</scope>
    <source>
        <strain evidence="2 3">Baltimore</strain>
    </source>
</reference>